<evidence type="ECO:0000313" key="2">
    <source>
        <dbReference type="EMBL" id="KIM27618.1"/>
    </source>
</evidence>
<sequence>MANPSLPSFVELMASLGLQDEHAANALLRGGGGGVEDVATTTTTTTPATPATAINATKAPSTEQTVTANPYRQSTASLESSGTPLSSASLVTPLSSPSVQQQQQRERPTSHGKKRYSPYGLSAAVNYDPRDMYARRGSVPDILSQNSYERRLHHLSAPEPFHDHSGSNSGRVTDEDGDEEMEDASSNRPYKSPTGSTNVSPTVHCVGQPNLLISRQRMSSRPGGGGQPGMMPRTKSYSHMRTTSIGASQRPISRPPLPTSPRVEMPMDTERSNDADGDIAVVSISSLLRRSHSSTQQQQQQQSRPTPPTLSLDSPRGYQFPPVPTIPPPQPPTVSDSSSTRSTSSSLRAPPSAPHTKTSFGFLPGASLSGTNALSLSAARRARHARSSSARSVRDMIRERESNVLLAPLHSFHPMGETEEETEGVGSTNNGGSSSLKPPVAEARIRHRSTGQMVESSSSSTTTTKTSASTNANAIPGPSVDRGNTPPTMSTLGSRSFLPLDDTSRSFSHRRRVKRHTADPTSSSSSSVRTGKRSSPPPPLMLPTLPINVNIRALVDRDAAAAAAAAGGSEKDRLSVGGASSTADTGYVSRREPHSPDPRGSWRRRMAPLEVAGV</sequence>
<evidence type="ECO:0000256" key="1">
    <source>
        <dbReference type="SAM" id="MobiDB-lite"/>
    </source>
</evidence>
<gene>
    <name evidence="2" type="ORF">M408DRAFT_330040</name>
</gene>
<dbReference type="Proteomes" id="UP000054097">
    <property type="component" value="Unassembled WGS sequence"/>
</dbReference>
<feature type="compositionally biased region" description="Polar residues" evidence="1">
    <location>
        <begin position="61"/>
        <end position="99"/>
    </location>
</feature>
<name>A0A0C2WMY8_SERVB</name>
<feature type="compositionally biased region" description="Low complexity" evidence="1">
    <location>
        <begin position="39"/>
        <end position="48"/>
    </location>
</feature>
<feature type="compositionally biased region" description="Pro residues" evidence="1">
    <location>
        <begin position="321"/>
        <end position="332"/>
    </location>
</feature>
<keyword evidence="3" id="KW-1185">Reference proteome</keyword>
<feature type="region of interest" description="Disordered" evidence="1">
    <location>
        <begin position="565"/>
        <end position="614"/>
    </location>
</feature>
<feature type="compositionally biased region" description="Polar residues" evidence="1">
    <location>
        <begin position="485"/>
        <end position="494"/>
    </location>
</feature>
<feature type="compositionally biased region" description="Polar residues" evidence="1">
    <location>
        <begin position="184"/>
        <end position="201"/>
    </location>
</feature>
<dbReference type="EMBL" id="KN824298">
    <property type="protein sequence ID" value="KIM27618.1"/>
    <property type="molecule type" value="Genomic_DNA"/>
</dbReference>
<evidence type="ECO:0000313" key="3">
    <source>
        <dbReference type="Proteomes" id="UP000054097"/>
    </source>
</evidence>
<feature type="compositionally biased region" description="Low complexity" evidence="1">
    <location>
        <begin position="456"/>
        <end position="470"/>
    </location>
</feature>
<feature type="compositionally biased region" description="Low complexity" evidence="1">
    <location>
        <begin position="424"/>
        <end position="435"/>
    </location>
</feature>
<feature type="region of interest" description="Disordered" evidence="1">
    <location>
        <begin position="29"/>
        <end position="48"/>
    </location>
</feature>
<proteinExistence type="predicted"/>
<feature type="compositionally biased region" description="Low complexity" evidence="1">
    <location>
        <begin position="333"/>
        <end position="350"/>
    </location>
</feature>
<feature type="region of interest" description="Disordered" evidence="1">
    <location>
        <begin position="289"/>
        <end position="361"/>
    </location>
</feature>
<feature type="region of interest" description="Disordered" evidence="1">
    <location>
        <begin position="408"/>
        <end position="543"/>
    </location>
</feature>
<feature type="compositionally biased region" description="Low complexity" evidence="1">
    <location>
        <begin position="289"/>
        <end position="304"/>
    </location>
</feature>
<organism evidence="2 3">
    <name type="scientific">Serendipita vermifera MAFF 305830</name>
    <dbReference type="NCBI Taxonomy" id="933852"/>
    <lineage>
        <taxon>Eukaryota</taxon>
        <taxon>Fungi</taxon>
        <taxon>Dikarya</taxon>
        <taxon>Basidiomycota</taxon>
        <taxon>Agaricomycotina</taxon>
        <taxon>Agaricomycetes</taxon>
        <taxon>Sebacinales</taxon>
        <taxon>Serendipitaceae</taxon>
        <taxon>Serendipita</taxon>
    </lineage>
</organism>
<feature type="region of interest" description="Disordered" evidence="1">
    <location>
        <begin position="157"/>
        <end position="204"/>
    </location>
</feature>
<reference evidence="3" key="2">
    <citation type="submission" date="2015-01" db="EMBL/GenBank/DDBJ databases">
        <title>Evolutionary Origins and Diversification of the Mycorrhizal Mutualists.</title>
        <authorList>
            <consortium name="DOE Joint Genome Institute"/>
            <consortium name="Mycorrhizal Genomics Consortium"/>
            <person name="Kohler A."/>
            <person name="Kuo A."/>
            <person name="Nagy L.G."/>
            <person name="Floudas D."/>
            <person name="Copeland A."/>
            <person name="Barry K.W."/>
            <person name="Cichocki N."/>
            <person name="Veneault-Fourrey C."/>
            <person name="LaButti K."/>
            <person name="Lindquist E.A."/>
            <person name="Lipzen A."/>
            <person name="Lundell T."/>
            <person name="Morin E."/>
            <person name="Murat C."/>
            <person name="Riley R."/>
            <person name="Ohm R."/>
            <person name="Sun H."/>
            <person name="Tunlid A."/>
            <person name="Henrissat B."/>
            <person name="Grigoriev I.V."/>
            <person name="Hibbett D.S."/>
            <person name="Martin F."/>
        </authorList>
    </citation>
    <scope>NUCLEOTIDE SEQUENCE [LARGE SCALE GENOMIC DNA]</scope>
    <source>
        <strain evidence="3">MAFF 305830</strain>
    </source>
</reference>
<feature type="region of interest" description="Disordered" evidence="1">
    <location>
        <begin position="216"/>
        <end position="277"/>
    </location>
</feature>
<accession>A0A0C2WMY8</accession>
<dbReference type="HOGENOM" id="CLU_457166_0_0_1"/>
<dbReference type="OrthoDB" id="3215204at2759"/>
<feature type="region of interest" description="Disordered" evidence="1">
    <location>
        <begin position="56"/>
        <end position="123"/>
    </location>
</feature>
<protein>
    <submittedName>
        <fullName evidence="2">Uncharacterized protein</fullName>
    </submittedName>
</protein>
<dbReference type="AlphaFoldDB" id="A0A0C2WMY8"/>
<feature type="compositionally biased region" description="Polar residues" evidence="1">
    <location>
        <begin position="235"/>
        <end position="251"/>
    </location>
</feature>
<reference evidence="2 3" key="1">
    <citation type="submission" date="2014-04" db="EMBL/GenBank/DDBJ databases">
        <authorList>
            <consortium name="DOE Joint Genome Institute"/>
            <person name="Kuo A."/>
            <person name="Zuccaro A."/>
            <person name="Kohler A."/>
            <person name="Nagy L.G."/>
            <person name="Floudas D."/>
            <person name="Copeland A."/>
            <person name="Barry K.W."/>
            <person name="Cichocki N."/>
            <person name="Veneault-Fourrey C."/>
            <person name="LaButti K."/>
            <person name="Lindquist E.A."/>
            <person name="Lipzen A."/>
            <person name="Lundell T."/>
            <person name="Morin E."/>
            <person name="Murat C."/>
            <person name="Sun H."/>
            <person name="Tunlid A."/>
            <person name="Henrissat B."/>
            <person name="Grigoriev I.V."/>
            <person name="Hibbett D.S."/>
            <person name="Martin F."/>
            <person name="Nordberg H.P."/>
            <person name="Cantor M.N."/>
            <person name="Hua S.X."/>
        </authorList>
    </citation>
    <scope>NUCLEOTIDE SEQUENCE [LARGE SCALE GENOMIC DNA]</scope>
    <source>
        <strain evidence="2 3">MAFF 305830</strain>
    </source>
</reference>